<dbReference type="RefSeq" id="WP_115771604.1">
    <property type="nucleotide sequence ID" value="NZ_PIOC01000003.1"/>
</dbReference>
<name>A0A3D8Q068_9BACI</name>
<protein>
    <recommendedName>
        <fullName evidence="4">RNA polymerase sigma-70 region 2 domain-containing protein</fullName>
    </recommendedName>
</protein>
<feature type="compositionally biased region" description="Basic and acidic residues" evidence="1">
    <location>
        <begin position="1"/>
        <end position="13"/>
    </location>
</feature>
<sequence>MEYRDEQDRRRVVEANSGVPGEKKSQESAKEKDMEQTFEAFFKQNENRMHYHMQKLGIYDTDWKYYMEGLSAMWIAYKKYEPNRGLLATYFNYVIRERLIELRGEKLED</sequence>
<proteinExistence type="predicted"/>
<evidence type="ECO:0000256" key="1">
    <source>
        <dbReference type="SAM" id="MobiDB-lite"/>
    </source>
</evidence>
<accession>A0A3D8Q068</accession>
<evidence type="ECO:0000313" key="3">
    <source>
        <dbReference type="Proteomes" id="UP000257143"/>
    </source>
</evidence>
<evidence type="ECO:0008006" key="4">
    <source>
        <dbReference type="Google" id="ProtNLM"/>
    </source>
</evidence>
<feature type="region of interest" description="Disordered" evidence="1">
    <location>
        <begin position="1"/>
        <end position="34"/>
    </location>
</feature>
<gene>
    <name evidence="2" type="ORF">CWR48_03250</name>
</gene>
<dbReference type="Proteomes" id="UP000257143">
    <property type="component" value="Unassembled WGS sequence"/>
</dbReference>
<reference evidence="3" key="1">
    <citation type="submission" date="2017-11" db="EMBL/GenBank/DDBJ databases">
        <authorList>
            <person name="Zhu W."/>
        </authorList>
    </citation>
    <scope>NUCLEOTIDE SEQUENCE [LARGE SCALE GENOMIC DNA]</scope>
    <source>
        <strain evidence="3">CAU 1183</strain>
    </source>
</reference>
<evidence type="ECO:0000313" key="2">
    <source>
        <dbReference type="EMBL" id="RDW21432.1"/>
    </source>
</evidence>
<dbReference type="OrthoDB" id="9783788at2"/>
<dbReference type="AlphaFoldDB" id="A0A3D8Q068"/>
<comment type="caution">
    <text evidence="2">The sequence shown here is derived from an EMBL/GenBank/DDBJ whole genome shotgun (WGS) entry which is preliminary data.</text>
</comment>
<organism evidence="2 3">
    <name type="scientific">Oceanobacillus arenosus</name>
    <dbReference type="NCBI Taxonomy" id="1229153"/>
    <lineage>
        <taxon>Bacteria</taxon>
        <taxon>Bacillati</taxon>
        <taxon>Bacillota</taxon>
        <taxon>Bacilli</taxon>
        <taxon>Bacillales</taxon>
        <taxon>Bacillaceae</taxon>
        <taxon>Oceanobacillus</taxon>
    </lineage>
</organism>
<feature type="compositionally biased region" description="Basic and acidic residues" evidence="1">
    <location>
        <begin position="21"/>
        <end position="34"/>
    </location>
</feature>
<dbReference type="EMBL" id="PIOC01000003">
    <property type="protein sequence ID" value="RDW21432.1"/>
    <property type="molecule type" value="Genomic_DNA"/>
</dbReference>
<keyword evidence="3" id="KW-1185">Reference proteome</keyword>